<dbReference type="AlphaFoldDB" id="A0AAN8DY71"/>
<comment type="caution">
    <text evidence="1">The sequence shown here is derived from an EMBL/GenBank/DDBJ whole genome shotgun (WGS) entry which is preliminary data.</text>
</comment>
<evidence type="ECO:0000313" key="2">
    <source>
        <dbReference type="Proteomes" id="UP001331515"/>
    </source>
</evidence>
<keyword evidence="2" id="KW-1185">Reference proteome</keyword>
<dbReference type="Proteomes" id="UP001331515">
    <property type="component" value="Unassembled WGS sequence"/>
</dbReference>
<organism evidence="1 2">
    <name type="scientific">Champsocephalus gunnari</name>
    <name type="common">Mackerel icefish</name>
    <dbReference type="NCBI Taxonomy" id="52237"/>
    <lineage>
        <taxon>Eukaryota</taxon>
        <taxon>Metazoa</taxon>
        <taxon>Chordata</taxon>
        <taxon>Craniata</taxon>
        <taxon>Vertebrata</taxon>
        <taxon>Euteleostomi</taxon>
        <taxon>Actinopterygii</taxon>
        <taxon>Neopterygii</taxon>
        <taxon>Teleostei</taxon>
        <taxon>Neoteleostei</taxon>
        <taxon>Acanthomorphata</taxon>
        <taxon>Eupercaria</taxon>
        <taxon>Perciformes</taxon>
        <taxon>Notothenioidei</taxon>
        <taxon>Channichthyidae</taxon>
        <taxon>Champsocephalus</taxon>
    </lineage>
</organism>
<accession>A0AAN8DY71</accession>
<protein>
    <submittedName>
        <fullName evidence="1">Uncharacterized protein</fullName>
    </submittedName>
</protein>
<name>A0AAN8DY71_CHAGU</name>
<proteinExistence type="predicted"/>
<gene>
    <name evidence="1" type="ORF">CgunFtcFv8_026607</name>
</gene>
<sequence length="129" mass="13327">MSATGLIPAQTGTSWMCGSLSSSSAEYPSSKSSPVHCNGAESRDTVDYAARCVAVLSMEQGAEEGLGEAGKPRPPSVALCAAIGELSKGDCTTDGHLQSTMIPFVQPLPTPLNIKLVMIQSFTSTFDTG</sequence>
<dbReference type="EMBL" id="JAURVH010001516">
    <property type="protein sequence ID" value="KAK5930370.1"/>
    <property type="molecule type" value="Genomic_DNA"/>
</dbReference>
<reference evidence="1 2" key="1">
    <citation type="journal article" date="2023" name="Mol. Biol. Evol.">
        <title>Genomics of Secondarily Temperate Adaptation in the Only Non-Antarctic Icefish.</title>
        <authorList>
            <person name="Rivera-Colon A.G."/>
            <person name="Rayamajhi N."/>
            <person name="Minhas B.F."/>
            <person name="Madrigal G."/>
            <person name="Bilyk K.T."/>
            <person name="Yoon V."/>
            <person name="Hune M."/>
            <person name="Gregory S."/>
            <person name="Cheng C.H.C."/>
            <person name="Catchen J.M."/>
        </authorList>
    </citation>
    <scope>NUCLEOTIDE SEQUENCE [LARGE SCALE GENOMIC DNA]</scope>
    <source>
        <tissue evidence="1">White muscle</tissue>
    </source>
</reference>
<evidence type="ECO:0000313" key="1">
    <source>
        <dbReference type="EMBL" id="KAK5930370.1"/>
    </source>
</evidence>